<gene>
    <name evidence="3" type="ORF">DdX_18978</name>
</gene>
<dbReference type="EMBL" id="JAKKPZ010000319">
    <property type="protein sequence ID" value="KAI1696580.1"/>
    <property type="molecule type" value="Genomic_DNA"/>
</dbReference>
<keyword evidence="2" id="KW-0732">Signal</keyword>
<protein>
    <submittedName>
        <fullName evidence="3">Uncharacterized protein</fullName>
    </submittedName>
</protein>
<organism evidence="3 4">
    <name type="scientific">Ditylenchus destructor</name>
    <dbReference type="NCBI Taxonomy" id="166010"/>
    <lineage>
        <taxon>Eukaryota</taxon>
        <taxon>Metazoa</taxon>
        <taxon>Ecdysozoa</taxon>
        <taxon>Nematoda</taxon>
        <taxon>Chromadorea</taxon>
        <taxon>Rhabditida</taxon>
        <taxon>Tylenchina</taxon>
        <taxon>Tylenchomorpha</taxon>
        <taxon>Sphaerularioidea</taxon>
        <taxon>Anguinidae</taxon>
        <taxon>Anguininae</taxon>
        <taxon>Ditylenchus</taxon>
    </lineage>
</organism>
<reference evidence="3" key="1">
    <citation type="submission" date="2022-01" db="EMBL/GenBank/DDBJ databases">
        <title>Genome Sequence Resource for Two Populations of Ditylenchus destructor, the Migratory Endoparasitic Phytonematode.</title>
        <authorList>
            <person name="Zhang H."/>
            <person name="Lin R."/>
            <person name="Xie B."/>
        </authorList>
    </citation>
    <scope>NUCLEOTIDE SEQUENCE</scope>
    <source>
        <strain evidence="3">BazhouSP</strain>
    </source>
</reference>
<proteinExistence type="predicted"/>
<feature type="chain" id="PRO_5041903177" evidence="2">
    <location>
        <begin position="29"/>
        <end position="102"/>
    </location>
</feature>
<keyword evidence="4" id="KW-1185">Reference proteome</keyword>
<keyword evidence="1" id="KW-1133">Transmembrane helix</keyword>
<evidence type="ECO:0000313" key="3">
    <source>
        <dbReference type="EMBL" id="KAI1696580.1"/>
    </source>
</evidence>
<dbReference type="Proteomes" id="UP001201812">
    <property type="component" value="Unassembled WGS sequence"/>
</dbReference>
<feature type="transmembrane region" description="Helical" evidence="1">
    <location>
        <begin position="44"/>
        <end position="62"/>
    </location>
</feature>
<keyword evidence="1" id="KW-0472">Membrane</keyword>
<name>A0AAD4MJA8_9BILA</name>
<evidence type="ECO:0000313" key="4">
    <source>
        <dbReference type="Proteomes" id="UP001201812"/>
    </source>
</evidence>
<comment type="caution">
    <text evidence="3">The sequence shown here is derived from an EMBL/GenBank/DDBJ whole genome shotgun (WGS) entry which is preliminary data.</text>
</comment>
<dbReference type="AlphaFoldDB" id="A0AAD4MJA8"/>
<sequence>MASRQCTLLVLLALVALSSFLHPSGVEAQLYGYPYGWMYPYSSYMYPSYDYSALTYGGYYYNPYSYMLYGKRSAGFGNDYAAGHVANAPQEVQFNPQNNPNV</sequence>
<keyword evidence="1" id="KW-0812">Transmembrane</keyword>
<evidence type="ECO:0000256" key="2">
    <source>
        <dbReference type="SAM" id="SignalP"/>
    </source>
</evidence>
<feature type="signal peptide" evidence="2">
    <location>
        <begin position="1"/>
        <end position="28"/>
    </location>
</feature>
<evidence type="ECO:0000256" key="1">
    <source>
        <dbReference type="SAM" id="Phobius"/>
    </source>
</evidence>
<accession>A0AAD4MJA8</accession>